<dbReference type="InterPro" id="IPR011990">
    <property type="entry name" value="TPR-like_helical_dom_sf"/>
</dbReference>
<keyword evidence="1" id="KW-0131">Cell cycle</keyword>
<feature type="signal peptide" evidence="1">
    <location>
        <begin position="1"/>
        <end position="29"/>
    </location>
</feature>
<dbReference type="NCBIfam" id="TIGR02795">
    <property type="entry name" value="tol_pal_ybgF"/>
    <property type="match status" value="1"/>
</dbReference>
<evidence type="ECO:0000313" key="4">
    <source>
        <dbReference type="Proteomes" id="UP000238308"/>
    </source>
</evidence>
<feature type="region of interest" description="Disordered" evidence="2">
    <location>
        <begin position="81"/>
        <end position="105"/>
    </location>
</feature>
<keyword evidence="1" id="KW-0175">Coiled coil</keyword>
<reference evidence="3 4" key="1">
    <citation type="submission" date="2018-03" db="EMBL/GenBank/DDBJ databases">
        <title>Genomic Encyclopedia of Type Strains, Phase III (KMG-III): the genomes of soil and plant-associated and newly described type strains.</title>
        <authorList>
            <person name="Whitman W."/>
        </authorList>
    </citation>
    <scope>NUCLEOTIDE SEQUENCE [LARGE SCALE GENOMIC DNA]</scope>
    <source>
        <strain evidence="3 4">MWH-P2sevCIIIb</strain>
    </source>
</reference>
<dbReference type="InterPro" id="IPR014162">
    <property type="entry name" value="CpoB_C"/>
</dbReference>
<dbReference type="EMBL" id="PVTV01000013">
    <property type="protein sequence ID" value="PRY97865.1"/>
    <property type="molecule type" value="Genomic_DNA"/>
</dbReference>
<proteinExistence type="inferred from homology"/>
<dbReference type="GO" id="GO:0043093">
    <property type="term" value="P:FtsZ-dependent cytokinesis"/>
    <property type="evidence" value="ECO:0007669"/>
    <property type="project" value="UniProtKB-UniRule"/>
</dbReference>
<sequence length="229" mass="24545" precursor="true">MRSFALVARSLSATAVVLGAVCLPVVAHAFADDDARKAILELRQQIQAMTDANQRARLQLADQVDTLQQEVISLRAQIEQMGRPSGSTGPATEPTANSQAAGVQDPAEQSAYDGAIDLFRKAQYKDSAESLAAFLALFPESALAPSASFYLGSSRYGMKDYKGAIDQLTTTVQKYPSLPRVPDALLVIAGCQIELNNRAAAKATFQKIVKEYKGTPAAETAAKRLQLLQ</sequence>
<dbReference type="SUPFAM" id="SSF48452">
    <property type="entry name" value="TPR-like"/>
    <property type="match status" value="1"/>
</dbReference>
<protein>
    <recommendedName>
        <fullName evidence="1">Cell division coordinator CpoB</fullName>
    </recommendedName>
</protein>
<comment type="subcellular location">
    <subcellularLocation>
        <location evidence="1">Periplasm</location>
    </subcellularLocation>
</comment>
<dbReference type="OrthoDB" id="8525418at2"/>
<organism evidence="3 4">
    <name type="scientific">Jezberella montanilacus</name>
    <dbReference type="NCBI Taxonomy" id="323426"/>
    <lineage>
        <taxon>Bacteria</taxon>
        <taxon>Pseudomonadati</taxon>
        <taxon>Pseudomonadota</taxon>
        <taxon>Betaproteobacteria</taxon>
        <taxon>Burkholderiales</taxon>
        <taxon>Alcaligenaceae</taxon>
        <taxon>Jezberella</taxon>
    </lineage>
</organism>
<comment type="caution">
    <text evidence="3">The sequence shown here is derived from an EMBL/GenBank/DDBJ whole genome shotgun (WGS) entry which is preliminary data.</text>
</comment>
<dbReference type="HAMAP" id="MF_02066">
    <property type="entry name" value="CpoB"/>
    <property type="match status" value="1"/>
</dbReference>
<feature type="chain" id="PRO_5015792471" description="Cell division coordinator CpoB" evidence="1">
    <location>
        <begin position="30"/>
        <end position="229"/>
    </location>
</feature>
<keyword evidence="1" id="KW-0132">Cell division</keyword>
<dbReference type="InterPro" id="IPR034706">
    <property type="entry name" value="CpoB"/>
</dbReference>
<comment type="function">
    <text evidence="1">Mediates coordination of peptidoglycan synthesis and outer membrane constriction during cell division.</text>
</comment>
<evidence type="ECO:0000313" key="3">
    <source>
        <dbReference type="EMBL" id="PRY97865.1"/>
    </source>
</evidence>
<dbReference type="Gene3D" id="1.25.40.10">
    <property type="entry name" value="Tetratricopeptide repeat domain"/>
    <property type="match status" value="1"/>
</dbReference>
<evidence type="ECO:0000256" key="2">
    <source>
        <dbReference type="SAM" id="MobiDB-lite"/>
    </source>
</evidence>
<comment type="similarity">
    <text evidence="1">Belongs to the CpoB family.</text>
</comment>
<dbReference type="Proteomes" id="UP000238308">
    <property type="component" value="Unassembled WGS sequence"/>
</dbReference>
<feature type="coiled-coil region" evidence="1">
    <location>
        <begin position="39"/>
        <end position="77"/>
    </location>
</feature>
<keyword evidence="4" id="KW-1185">Reference proteome</keyword>
<accession>A0A2T0XG12</accession>
<dbReference type="Pfam" id="PF14559">
    <property type="entry name" value="TPR_19"/>
    <property type="match status" value="1"/>
</dbReference>
<dbReference type="GO" id="GO:0030288">
    <property type="term" value="C:outer membrane-bounded periplasmic space"/>
    <property type="evidence" value="ECO:0007669"/>
    <property type="project" value="UniProtKB-UniRule"/>
</dbReference>
<feature type="compositionally biased region" description="Polar residues" evidence="2">
    <location>
        <begin position="85"/>
        <end position="101"/>
    </location>
</feature>
<name>A0A2T0XG12_9BURK</name>
<evidence type="ECO:0000256" key="1">
    <source>
        <dbReference type="HAMAP-Rule" id="MF_02066"/>
    </source>
</evidence>
<dbReference type="AlphaFoldDB" id="A0A2T0XG12"/>
<keyword evidence="1" id="KW-0732">Signal</keyword>
<dbReference type="RefSeq" id="WP_106227446.1">
    <property type="nucleotide sequence ID" value="NZ_PVTV01000013.1"/>
</dbReference>
<keyword evidence="1" id="KW-0574">Periplasm</keyword>
<gene>
    <name evidence="1" type="primary">cpoB</name>
    <name evidence="3" type="ORF">BCM14_1575</name>
</gene>